<organism evidence="12 13">
    <name type="scientific">Mannheimia bovis</name>
    <dbReference type="NCBI Taxonomy" id="2770636"/>
    <lineage>
        <taxon>Bacteria</taxon>
        <taxon>Pseudomonadati</taxon>
        <taxon>Pseudomonadota</taxon>
        <taxon>Gammaproteobacteria</taxon>
        <taxon>Pasteurellales</taxon>
        <taxon>Pasteurellaceae</taxon>
        <taxon>Mannheimia</taxon>
    </lineage>
</organism>
<keyword evidence="9" id="KW-0464">Manganese</keyword>
<evidence type="ECO:0000256" key="10">
    <source>
        <dbReference type="PROSITE-ProRule" id="PRU00409"/>
    </source>
</evidence>
<keyword evidence="5 10" id="KW-0547">Nucleotide-binding</keyword>
<dbReference type="GO" id="GO:0018169">
    <property type="term" value="F:ribosomal S6-glutamic acid ligase activity"/>
    <property type="evidence" value="ECO:0007669"/>
    <property type="project" value="TreeGrafter"/>
</dbReference>
<dbReference type="NCBIfam" id="TIGR00768">
    <property type="entry name" value="rimK_fam"/>
    <property type="match status" value="1"/>
</dbReference>
<name>A0A7H1C1D7_9PAST</name>
<dbReference type="Pfam" id="PF18030">
    <property type="entry name" value="Rimk_N"/>
    <property type="match status" value="1"/>
</dbReference>
<dbReference type="PANTHER" id="PTHR21621:SF7">
    <property type="entry name" value="RIBOSOMAL PROTEIN BS6--L-GLUTAMATE LIGASE"/>
    <property type="match status" value="1"/>
</dbReference>
<dbReference type="AlphaFoldDB" id="A0A7H1C1D7"/>
<keyword evidence="7" id="KW-0460">Magnesium</keyword>
<evidence type="ECO:0000256" key="1">
    <source>
        <dbReference type="ARBA" id="ARBA00001936"/>
    </source>
</evidence>
<evidence type="ECO:0000256" key="7">
    <source>
        <dbReference type="ARBA" id="ARBA00022842"/>
    </source>
</evidence>
<proteinExistence type="predicted"/>
<dbReference type="Proteomes" id="UP000576260">
    <property type="component" value="Chromosome"/>
</dbReference>
<evidence type="ECO:0000256" key="8">
    <source>
        <dbReference type="ARBA" id="ARBA00022917"/>
    </source>
</evidence>
<dbReference type="InterPro" id="IPR004666">
    <property type="entry name" value="Rp_bS6_RimK/Lys_biosynth_LsyX"/>
</dbReference>
<keyword evidence="4" id="KW-0479">Metal-binding</keyword>
<keyword evidence="8" id="KW-0648">Protein biosynthesis</keyword>
<evidence type="ECO:0000256" key="2">
    <source>
        <dbReference type="ARBA" id="ARBA00001946"/>
    </source>
</evidence>
<evidence type="ECO:0000256" key="6">
    <source>
        <dbReference type="ARBA" id="ARBA00022840"/>
    </source>
</evidence>
<dbReference type="Pfam" id="PF08443">
    <property type="entry name" value="RimK"/>
    <property type="match status" value="1"/>
</dbReference>
<dbReference type="KEGG" id="mbos:ICJ55_08570"/>
<sequence>MRWLMLCREPRLYSCKRIKEACVERGIELDILDPNRMLLSLNNGKFEIFYQEGENYDKHRSEPVLLKDYDGILPRFGTSSTEMGCAVLRHFEAKGIPVLNHSEAFALARNKWRSLQKLAEHNLPVPNTNFAGHLVSVKSQLNYFTFPLIAKVLNGSQGNGVMLFENKSNTEAVLSTFRQVDEPYLCQQFISEAKGQDIRAFVIGDRVISAMSRNNSAKDFRSNLHQGGIAQRIELTKEEIALAIKATKAIGLDVAGVDFLRADNGIVILEVNASPGFEGIEQVNEVNIAREMVNYFIEKIRKLS</sequence>
<dbReference type="PROSITE" id="PS50975">
    <property type="entry name" value="ATP_GRASP"/>
    <property type="match status" value="1"/>
</dbReference>
<dbReference type="RefSeq" id="WP_188156424.1">
    <property type="nucleotide sequence ID" value="NZ_CP061280.1"/>
</dbReference>
<dbReference type="Gene3D" id="3.30.470.20">
    <property type="entry name" value="ATP-grasp fold, B domain"/>
    <property type="match status" value="1"/>
</dbReference>
<dbReference type="SUPFAM" id="SSF56059">
    <property type="entry name" value="Glutathione synthetase ATP-binding domain-like"/>
    <property type="match status" value="1"/>
</dbReference>
<feature type="domain" description="ATP-grasp" evidence="11">
    <location>
        <begin position="115"/>
        <end position="297"/>
    </location>
</feature>
<evidence type="ECO:0000256" key="4">
    <source>
        <dbReference type="ARBA" id="ARBA00022723"/>
    </source>
</evidence>
<dbReference type="GO" id="GO:0046872">
    <property type="term" value="F:metal ion binding"/>
    <property type="evidence" value="ECO:0007669"/>
    <property type="project" value="UniProtKB-KW"/>
</dbReference>
<dbReference type="InterPro" id="IPR013651">
    <property type="entry name" value="ATP-grasp_RimK-type"/>
</dbReference>
<protein>
    <submittedName>
        <fullName evidence="12">RimK family alpha-L-glutamate ligase</fullName>
    </submittedName>
</protein>
<gene>
    <name evidence="12" type="ORF">ICJ55_08570</name>
</gene>
<dbReference type="GO" id="GO:0005524">
    <property type="term" value="F:ATP binding"/>
    <property type="evidence" value="ECO:0007669"/>
    <property type="project" value="UniProtKB-UniRule"/>
</dbReference>
<dbReference type="InterPro" id="IPR013815">
    <property type="entry name" value="ATP_grasp_subdomain_1"/>
</dbReference>
<evidence type="ECO:0000259" key="11">
    <source>
        <dbReference type="PROSITE" id="PS50975"/>
    </source>
</evidence>
<dbReference type="InterPro" id="IPR041107">
    <property type="entry name" value="Rimk_N"/>
</dbReference>
<evidence type="ECO:0000313" key="13">
    <source>
        <dbReference type="Proteomes" id="UP000576260"/>
    </source>
</evidence>
<dbReference type="Gene3D" id="3.30.1490.20">
    <property type="entry name" value="ATP-grasp fold, A domain"/>
    <property type="match status" value="1"/>
</dbReference>
<keyword evidence="6 10" id="KW-0067">ATP-binding</keyword>
<comment type="cofactor">
    <cofactor evidence="1">
        <name>Mn(2+)</name>
        <dbReference type="ChEBI" id="CHEBI:29035"/>
    </cofactor>
</comment>
<reference evidence="12 13" key="1">
    <citation type="submission" date="2020-09" db="EMBL/GenBank/DDBJ databases">
        <title>Mannheimia bovis sp.nov., isolated from a cow.</title>
        <authorList>
            <person name="Li F."/>
        </authorList>
    </citation>
    <scope>NUCLEOTIDE SEQUENCE [LARGE SCALE GENOMIC DNA]</scope>
    <source>
        <strain evidence="12 13">ZY190616</strain>
    </source>
</reference>
<dbReference type="GO" id="GO:0006412">
    <property type="term" value="P:translation"/>
    <property type="evidence" value="ECO:0007669"/>
    <property type="project" value="UniProtKB-KW"/>
</dbReference>
<evidence type="ECO:0000256" key="9">
    <source>
        <dbReference type="ARBA" id="ARBA00023211"/>
    </source>
</evidence>
<keyword evidence="3 12" id="KW-0436">Ligase</keyword>
<evidence type="ECO:0000313" key="12">
    <source>
        <dbReference type="EMBL" id="QNS14792.1"/>
    </source>
</evidence>
<dbReference type="EMBL" id="CP061280">
    <property type="protein sequence ID" value="QNS14792.1"/>
    <property type="molecule type" value="Genomic_DNA"/>
</dbReference>
<dbReference type="GO" id="GO:0005737">
    <property type="term" value="C:cytoplasm"/>
    <property type="evidence" value="ECO:0007669"/>
    <property type="project" value="TreeGrafter"/>
</dbReference>
<dbReference type="PANTHER" id="PTHR21621">
    <property type="entry name" value="RIBOSOMAL PROTEIN S6 MODIFICATION PROTEIN"/>
    <property type="match status" value="1"/>
</dbReference>
<evidence type="ECO:0000256" key="5">
    <source>
        <dbReference type="ARBA" id="ARBA00022741"/>
    </source>
</evidence>
<keyword evidence="13" id="KW-1185">Reference proteome</keyword>
<dbReference type="InterPro" id="IPR011761">
    <property type="entry name" value="ATP-grasp"/>
</dbReference>
<dbReference type="FunFam" id="3.30.470.20:FF:000058">
    <property type="entry name" value="Alpha-aminoadipate--LysW ligase LysX protein"/>
    <property type="match status" value="1"/>
</dbReference>
<dbReference type="GO" id="GO:0009432">
    <property type="term" value="P:SOS response"/>
    <property type="evidence" value="ECO:0007669"/>
    <property type="project" value="TreeGrafter"/>
</dbReference>
<comment type="cofactor">
    <cofactor evidence="2">
        <name>Mg(2+)</name>
        <dbReference type="ChEBI" id="CHEBI:18420"/>
    </cofactor>
</comment>
<evidence type="ECO:0000256" key="3">
    <source>
        <dbReference type="ARBA" id="ARBA00022598"/>
    </source>
</evidence>
<dbReference type="Gene3D" id="3.40.50.20">
    <property type="match status" value="1"/>
</dbReference>
<accession>A0A7H1C1D7</accession>